<comment type="caution">
    <text evidence="1">The sequence shown here is derived from an EMBL/GenBank/DDBJ whole genome shotgun (WGS) entry which is preliminary data.</text>
</comment>
<gene>
    <name evidence="1" type="ORF">CHCC16736_2474</name>
</gene>
<reference evidence="1 2" key="1">
    <citation type="submission" date="2019-06" db="EMBL/GenBank/DDBJ databases">
        <title>Genome sequence analysis of &gt;100 Bacillus licheniformis strains suggests intrinsic resistance to this species.</title>
        <authorList>
            <person name="Wels M."/>
            <person name="Siezen R.J."/>
            <person name="Johansen E."/>
            <person name="Stuer-Lauridsen B."/>
            <person name="Bjerre K."/>
            <person name="Nielsen B.K.K."/>
        </authorList>
    </citation>
    <scope>NUCLEOTIDE SEQUENCE [LARGE SCALE GENOMIC DNA]</scope>
    <source>
        <strain evidence="1 2">BAC-16736</strain>
    </source>
</reference>
<organism evidence="1 2">
    <name type="scientific">Bacillus licheniformis</name>
    <dbReference type="NCBI Taxonomy" id="1402"/>
    <lineage>
        <taxon>Bacteria</taxon>
        <taxon>Bacillati</taxon>
        <taxon>Bacillota</taxon>
        <taxon>Bacilli</taxon>
        <taxon>Bacillales</taxon>
        <taxon>Bacillaceae</taxon>
        <taxon>Bacillus</taxon>
    </lineage>
</organism>
<proteinExistence type="predicted"/>
<sequence>MPYFYINCLRLDRCHQIKQRLKKEAEVRCRVLQRDKVSLFLYDILSLSAGGIAKKMQTKKERMIPFLSSRNHYFL</sequence>
<evidence type="ECO:0000313" key="2">
    <source>
        <dbReference type="Proteomes" id="UP000435910"/>
    </source>
</evidence>
<evidence type="ECO:0000313" key="1">
    <source>
        <dbReference type="EMBL" id="TWL32086.1"/>
    </source>
</evidence>
<accession>A0A415JE38</accession>
<name>A0A415JE38_BACLI</name>
<dbReference type="EMBL" id="NILC01000009">
    <property type="protein sequence ID" value="TWL32086.1"/>
    <property type="molecule type" value="Genomic_DNA"/>
</dbReference>
<dbReference type="Proteomes" id="UP000435910">
    <property type="component" value="Unassembled WGS sequence"/>
</dbReference>
<dbReference type="AlphaFoldDB" id="A0A415JE38"/>
<protein>
    <submittedName>
        <fullName evidence="1">Uncharacterized protein</fullName>
    </submittedName>
</protein>